<proteinExistence type="predicted"/>
<dbReference type="SUPFAM" id="SSF81296">
    <property type="entry name" value="E set domains"/>
    <property type="match status" value="1"/>
</dbReference>
<gene>
    <name evidence="2" type="ORF">CSKR_111135</name>
</gene>
<feature type="region of interest" description="Disordered" evidence="1">
    <location>
        <begin position="559"/>
        <end position="659"/>
    </location>
</feature>
<feature type="compositionally biased region" description="Polar residues" evidence="1">
    <location>
        <begin position="290"/>
        <end position="300"/>
    </location>
</feature>
<feature type="region of interest" description="Disordered" evidence="1">
    <location>
        <begin position="1236"/>
        <end position="1337"/>
    </location>
</feature>
<dbReference type="OrthoDB" id="6239475at2759"/>
<dbReference type="InterPro" id="IPR013783">
    <property type="entry name" value="Ig-like_fold"/>
</dbReference>
<feature type="compositionally biased region" description="Polar residues" evidence="1">
    <location>
        <begin position="638"/>
        <end position="659"/>
    </location>
</feature>
<feature type="compositionally biased region" description="Polar residues" evidence="1">
    <location>
        <begin position="1140"/>
        <end position="1164"/>
    </location>
</feature>
<feature type="compositionally biased region" description="Basic and acidic residues" evidence="1">
    <location>
        <begin position="1184"/>
        <end position="1200"/>
    </location>
</feature>
<feature type="region of interest" description="Disordered" evidence="1">
    <location>
        <begin position="827"/>
        <end position="873"/>
    </location>
</feature>
<feature type="compositionally biased region" description="Polar residues" evidence="1">
    <location>
        <begin position="765"/>
        <end position="783"/>
    </location>
</feature>
<protein>
    <recommendedName>
        <fullName evidence="4">C2 domain-containing protein</fullName>
    </recommendedName>
</protein>
<feature type="compositionally biased region" description="Basic and acidic residues" evidence="1">
    <location>
        <begin position="1267"/>
        <end position="1277"/>
    </location>
</feature>
<feature type="region of interest" description="Disordered" evidence="1">
    <location>
        <begin position="100"/>
        <end position="119"/>
    </location>
</feature>
<dbReference type="SUPFAM" id="SSF49562">
    <property type="entry name" value="C2 domain (Calcium/lipid-binding domain, CaLB)"/>
    <property type="match status" value="1"/>
</dbReference>
<comment type="caution">
    <text evidence="2">The sequence shown here is derived from an EMBL/GenBank/DDBJ whole genome shotgun (WGS) entry which is preliminary data.</text>
</comment>
<accession>A0A8T1MZ52</accession>
<evidence type="ECO:0000313" key="2">
    <source>
        <dbReference type="EMBL" id="KAG5454206.1"/>
    </source>
</evidence>
<dbReference type="Gene3D" id="2.60.40.10">
    <property type="entry name" value="Immunoglobulins"/>
    <property type="match status" value="1"/>
</dbReference>
<feature type="compositionally biased region" description="Polar residues" evidence="1">
    <location>
        <begin position="577"/>
        <end position="587"/>
    </location>
</feature>
<feature type="compositionally biased region" description="Polar residues" evidence="1">
    <location>
        <begin position="743"/>
        <end position="757"/>
    </location>
</feature>
<keyword evidence="3" id="KW-1185">Reference proteome</keyword>
<feature type="region of interest" description="Disordered" evidence="1">
    <location>
        <begin position="679"/>
        <end position="810"/>
    </location>
</feature>
<evidence type="ECO:0000313" key="3">
    <source>
        <dbReference type="Proteomes" id="UP000286415"/>
    </source>
</evidence>
<feature type="compositionally biased region" description="Basic and acidic residues" evidence="1">
    <location>
        <begin position="1244"/>
        <end position="1257"/>
    </location>
</feature>
<feature type="compositionally biased region" description="Polar residues" evidence="1">
    <location>
        <begin position="423"/>
        <end position="468"/>
    </location>
</feature>
<dbReference type="InterPro" id="IPR014756">
    <property type="entry name" value="Ig_E-set"/>
</dbReference>
<feature type="region of interest" description="Disordered" evidence="1">
    <location>
        <begin position="948"/>
        <end position="969"/>
    </location>
</feature>
<dbReference type="InterPro" id="IPR035892">
    <property type="entry name" value="C2_domain_sf"/>
</dbReference>
<feature type="region of interest" description="Disordered" evidence="1">
    <location>
        <begin position="1081"/>
        <end position="1223"/>
    </location>
</feature>
<feature type="compositionally biased region" description="Low complexity" evidence="1">
    <location>
        <begin position="1328"/>
        <end position="1337"/>
    </location>
</feature>
<reference evidence="2 3" key="2">
    <citation type="journal article" date="2021" name="Genomics">
        <title>High-quality reference genome for Clonorchis sinensis.</title>
        <authorList>
            <person name="Young N.D."/>
            <person name="Stroehlein A.J."/>
            <person name="Kinkar L."/>
            <person name="Wang T."/>
            <person name="Sohn W.M."/>
            <person name="Chang B.C.H."/>
            <person name="Kaur P."/>
            <person name="Weisz D."/>
            <person name="Dudchenko O."/>
            <person name="Aiden E.L."/>
            <person name="Korhonen P.K."/>
            <person name="Gasser R.B."/>
        </authorList>
    </citation>
    <scope>NUCLEOTIDE SEQUENCE [LARGE SCALE GENOMIC DNA]</scope>
    <source>
        <strain evidence="2">Cs-k2</strain>
    </source>
</reference>
<dbReference type="Proteomes" id="UP000286415">
    <property type="component" value="Unassembled WGS sequence"/>
</dbReference>
<feature type="compositionally biased region" description="Basic and acidic residues" evidence="1">
    <location>
        <begin position="1312"/>
        <end position="1324"/>
    </location>
</feature>
<feature type="compositionally biased region" description="Basic and acidic residues" evidence="1">
    <location>
        <begin position="787"/>
        <end position="806"/>
    </location>
</feature>
<reference evidence="2 3" key="1">
    <citation type="journal article" date="2018" name="Biotechnol. Adv.">
        <title>Improved genomic resources and new bioinformatic workflow for the carcinogenic parasite Clonorchis sinensis: Biotechnological implications.</title>
        <authorList>
            <person name="Wang D."/>
            <person name="Korhonen P.K."/>
            <person name="Gasser R.B."/>
            <person name="Young N.D."/>
        </authorList>
    </citation>
    <scope>NUCLEOTIDE SEQUENCE [LARGE SCALE GENOMIC DNA]</scope>
    <source>
        <strain evidence="2">Cs-k2</strain>
    </source>
</reference>
<organism evidence="2 3">
    <name type="scientific">Clonorchis sinensis</name>
    <name type="common">Chinese liver fluke</name>
    <dbReference type="NCBI Taxonomy" id="79923"/>
    <lineage>
        <taxon>Eukaryota</taxon>
        <taxon>Metazoa</taxon>
        <taxon>Spiralia</taxon>
        <taxon>Lophotrochozoa</taxon>
        <taxon>Platyhelminthes</taxon>
        <taxon>Trematoda</taxon>
        <taxon>Digenea</taxon>
        <taxon>Opisthorchiida</taxon>
        <taxon>Opisthorchiata</taxon>
        <taxon>Opisthorchiidae</taxon>
        <taxon>Clonorchis</taxon>
    </lineage>
</organism>
<name>A0A8T1MZ52_CLOSI</name>
<feature type="region of interest" description="Disordered" evidence="1">
    <location>
        <begin position="283"/>
        <end position="302"/>
    </location>
</feature>
<feature type="region of interest" description="Disordered" evidence="1">
    <location>
        <begin position="423"/>
        <end position="474"/>
    </location>
</feature>
<sequence>MLSMPGAVPKIVSVRVQKAEYLRIVPKADGKQRKYTQKWKVVFLGGKKKMSSGSVLAPAGNPVWDYEVTFKVAARGEPISLLVTDSEDHHVGQVVIPVTAMPPRPANSSERPTDPSRLRVSDLEPTKKVENPIGTLYYWVWVEEYRPEDDDKKSTRGSLLSLASHRHSHKAASVADSLNYRGSVLSVASTNMDDKGKKSKHLFKKKHATKDLLKSAADVSQKTSFAVKGVHDSPSHLRARSIFDPTAVTDDHDGSVLGACSDMTGSDLLRPGSFPHRVGSGVGTSIDGRASQSIPSSLSGNPLKMDYAPSASRSSMINDSESQPALISIEPNSCSTEGGVEVTITCSHVTEDIVRYATLLIDGYSVQRQDWFHQDSKSDVPDQSDIRVYMPSRPPGRCYIELETMKHGRIRCPQEFVYTEPATTSVSDLHSGDNRPTYSAPKSNPPTRTGSELGSTSPFQRTGSQRSSLLVRDGRSLRRKQMGNFVNNQKSALPNGLTAAELIKREANHHNNDYATSRSKTETHPVDLDTSVANTSSVASVTSVATGLFRRGSQRSSVIMLDRRSTRRRQLDPATGSDDQPTESVEATPSEFPDPSVSPFQRTGSRRTVPIMLDRRSTRRSKNPPALSEITHLATEVSPATSSKCEDNPASSDTVQSTNYGELPDKEPTLMENHNSLKFPASIGARGETDRSLPSDYSGDDSLCNNLGDVRSDTPEPGLFRRGSQRSSLLILDRRSTRRRQLNPVQESTGIQQTYSETTDKAESRVSSPTSSPFRRTGSQRSGPVTIDRRSIRRGENRPEANEEPAKTGAFSKEILSSAEVHGMPLLQPKADHPEAPSIPHFTNSSILKTEDDTGTGQPHSPPSSGIDFSVTGSSGDLCKTPMNDVMCADLPSPKPASPILTPFSMIESPSTFKTASPVLPELSEEKFLYVPVGLINPNTIEASIPLSKADERGTSPVGNQASLPSPEERLRKSQSPFNVEACVPDDSTSSYLADFAETRSADLASTLGRAKPPGANVSLNVANAVEAATPLLKSEELNSHPVSCQESPHRPASPPATETFIGRIEQADPLVSLDKLKYPPPITEPSTAHIADSPTADIPLSAQTEHEDSVVPVDGLNCPPEAAKSLRIDYNTPRPVPSKSPSVTRSMSGRASELTSNSTYSTDSDGDSVRLQPPLTDSEQSDDGEHSWDASEKLSRSSDEMEEEDDASKTPVIHRSSGGVKQQAVTYQPFFGIVEEQYPPIRSVDEHDPTPKEEHSPVAPSFLDSGIERTGSEHSDFVTPEAYHPPTSESTALPEKALPQTPPESSSEDEFSAKPEKSAELQRRSSLRSAASGQSRSALDDNFRLENEGLRAMLNDANARIDLMTKHTIELEGLLSSRSAEVDRLSLELCKLRNRLLQDGCTKYLEMHT</sequence>
<evidence type="ECO:0008006" key="4">
    <source>
        <dbReference type="Google" id="ProtNLM"/>
    </source>
</evidence>
<dbReference type="EMBL" id="NIRI02000010">
    <property type="protein sequence ID" value="KAG5454206.1"/>
    <property type="molecule type" value="Genomic_DNA"/>
</dbReference>
<evidence type="ECO:0000256" key="1">
    <source>
        <dbReference type="SAM" id="MobiDB-lite"/>
    </source>
</evidence>